<dbReference type="GO" id="GO:0031418">
    <property type="term" value="F:L-ascorbic acid binding"/>
    <property type="evidence" value="ECO:0007669"/>
    <property type="project" value="UniProtKB-KW"/>
</dbReference>
<dbReference type="InterPro" id="IPR044861">
    <property type="entry name" value="IPNS-like_FE2OG_OXY"/>
</dbReference>
<dbReference type="GO" id="GO:0046872">
    <property type="term" value="F:metal ion binding"/>
    <property type="evidence" value="ECO:0007669"/>
    <property type="project" value="UniProtKB-KW"/>
</dbReference>
<organism evidence="8">
    <name type="scientific">Solanum chilense</name>
    <name type="common">Tomato</name>
    <name type="synonym">Lycopersicon chilense</name>
    <dbReference type="NCBI Taxonomy" id="4083"/>
    <lineage>
        <taxon>Eukaryota</taxon>
        <taxon>Viridiplantae</taxon>
        <taxon>Streptophyta</taxon>
        <taxon>Embryophyta</taxon>
        <taxon>Tracheophyta</taxon>
        <taxon>Spermatophyta</taxon>
        <taxon>Magnoliopsida</taxon>
        <taxon>eudicotyledons</taxon>
        <taxon>Gunneridae</taxon>
        <taxon>Pentapetalae</taxon>
        <taxon>asterids</taxon>
        <taxon>lamiids</taxon>
        <taxon>Solanales</taxon>
        <taxon>Solanaceae</taxon>
        <taxon>Solanoideae</taxon>
        <taxon>Solaneae</taxon>
        <taxon>Solanum</taxon>
        <taxon>Solanum subgen. Lycopersicon</taxon>
    </lineage>
</organism>
<evidence type="ECO:0000313" key="8">
    <source>
        <dbReference type="EMBL" id="TMW99022.1"/>
    </source>
</evidence>
<evidence type="ECO:0000259" key="7">
    <source>
        <dbReference type="PROSITE" id="PS51471"/>
    </source>
</evidence>
<comment type="similarity">
    <text evidence="1 6">Belongs to the iron/ascorbate-dependent oxidoreductase family.</text>
</comment>
<sequence>MISKILSNSEKVFDFVVNEGHGVKGLCDIGIQALPKQYVQPLEERITTSIVRTDNSIPLIDASNWDYPKVADQICKATQSWGFFQVINHGVPIEILDNIKETTHRFFNLPTNEKKKYTNSHSSNVRYATSFNPEAEKTLSWRDYLSLVHVFDDEATSFWPTSCRKEALEYLKSCDTVISKILKLLMGGLNVKEIDKETEELLMGLKRINFNYYPKYPNPELSIGVGRHSDISTITLLLQDDIGGGSSINIGDALQIMSNDKYKSVEHCVIANGSHNRVSVPIFLHPKATSVIGPSKEVLQNGEKPIYKQILYGDYTNIFFSKSHDEKDTIKFAKI</sequence>
<dbReference type="InterPro" id="IPR005123">
    <property type="entry name" value="Oxoglu/Fe-dep_dioxygenase_dom"/>
</dbReference>
<dbReference type="Pfam" id="PF14226">
    <property type="entry name" value="DIOX_N"/>
    <property type="match status" value="1"/>
</dbReference>
<dbReference type="EMBL" id="RXGB01001430">
    <property type="protein sequence ID" value="TMW99022.1"/>
    <property type="molecule type" value="Genomic_DNA"/>
</dbReference>
<dbReference type="Pfam" id="PF03171">
    <property type="entry name" value="2OG-FeII_Oxy"/>
    <property type="match status" value="1"/>
</dbReference>
<feature type="domain" description="Fe2OG dioxygenase" evidence="7">
    <location>
        <begin position="197"/>
        <end position="286"/>
    </location>
</feature>
<gene>
    <name evidence="8" type="ORF">EJD97_003175</name>
</gene>
<dbReference type="InterPro" id="IPR026992">
    <property type="entry name" value="DIOX_N"/>
</dbReference>
<dbReference type="AlphaFoldDB" id="A0A6N2BUE3"/>
<evidence type="ECO:0000256" key="6">
    <source>
        <dbReference type="RuleBase" id="RU003682"/>
    </source>
</evidence>
<evidence type="ECO:0000256" key="4">
    <source>
        <dbReference type="ARBA" id="ARBA00023002"/>
    </source>
</evidence>
<keyword evidence="2 6" id="KW-0479">Metal-binding</keyword>
<dbReference type="Gene3D" id="2.60.120.330">
    <property type="entry name" value="B-lactam Antibiotic, Isopenicillin N Synthase, Chain"/>
    <property type="match status" value="1"/>
</dbReference>
<keyword evidence="4 6" id="KW-0560">Oxidoreductase</keyword>
<accession>A0A6N2BUE3</accession>
<dbReference type="GO" id="GO:0002238">
    <property type="term" value="P:response to molecule of fungal origin"/>
    <property type="evidence" value="ECO:0007669"/>
    <property type="project" value="UniProtKB-ARBA"/>
</dbReference>
<comment type="caution">
    <text evidence="8">The sequence shown here is derived from an EMBL/GenBank/DDBJ whole genome shotgun (WGS) entry which is preliminary data.</text>
</comment>
<keyword evidence="5 6" id="KW-0408">Iron</keyword>
<name>A0A6N2BUE3_SOLCI</name>
<evidence type="ECO:0000256" key="2">
    <source>
        <dbReference type="ARBA" id="ARBA00022723"/>
    </source>
</evidence>
<dbReference type="InterPro" id="IPR027443">
    <property type="entry name" value="IPNS-like_sf"/>
</dbReference>
<dbReference type="GO" id="GO:0016706">
    <property type="term" value="F:2-oxoglutarate-dependent dioxygenase activity"/>
    <property type="evidence" value="ECO:0007669"/>
    <property type="project" value="UniProtKB-ARBA"/>
</dbReference>
<dbReference type="PANTHER" id="PTHR10209">
    <property type="entry name" value="OXIDOREDUCTASE, 2OG-FE II OXYGENASE FAMILY PROTEIN"/>
    <property type="match status" value="1"/>
</dbReference>
<protein>
    <recommendedName>
        <fullName evidence="7">Fe2OG dioxygenase domain-containing protein</fullName>
    </recommendedName>
</protein>
<reference evidence="8" key="1">
    <citation type="submission" date="2019-05" db="EMBL/GenBank/DDBJ databases">
        <title>The de novo reference genome and transcriptome assemblies of the wild tomato species Solanum chilense.</title>
        <authorList>
            <person name="Stam R."/>
            <person name="Nosenko T."/>
            <person name="Hoerger A.C."/>
            <person name="Stephan W."/>
            <person name="Seidel M.A."/>
            <person name="Kuhn J.M.M."/>
            <person name="Haberer G."/>
            <person name="Tellier A."/>
        </authorList>
    </citation>
    <scope>NUCLEOTIDE SEQUENCE</scope>
    <source>
        <tissue evidence="8">Mature leaves</tissue>
    </source>
</reference>
<dbReference type="SUPFAM" id="SSF51197">
    <property type="entry name" value="Clavaminate synthase-like"/>
    <property type="match status" value="1"/>
</dbReference>
<dbReference type="PANTHER" id="PTHR10209:SF542">
    <property type="entry name" value="1-AMINOCYCLOPROPANE-1-CARBOXYLATE OXIDASE HOMOLOG 1-LIKE"/>
    <property type="match status" value="1"/>
</dbReference>
<dbReference type="PROSITE" id="PS51471">
    <property type="entry name" value="FE2OG_OXY"/>
    <property type="match status" value="1"/>
</dbReference>
<evidence type="ECO:0000256" key="1">
    <source>
        <dbReference type="ARBA" id="ARBA00008056"/>
    </source>
</evidence>
<dbReference type="GO" id="GO:0009805">
    <property type="term" value="P:coumarin biosynthetic process"/>
    <property type="evidence" value="ECO:0007669"/>
    <property type="project" value="UniProtKB-ARBA"/>
</dbReference>
<evidence type="ECO:0000256" key="3">
    <source>
        <dbReference type="ARBA" id="ARBA00022896"/>
    </source>
</evidence>
<evidence type="ECO:0000256" key="5">
    <source>
        <dbReference type="ARBA" id="ARBA00023004"/>
    </source>
</evidence>
<keyword evidence="3" id="KW-0847">Vitamin C</keyword>
<proteinExistence type="inferred from homology"/>